<dbReference type="OMA" id="QECANCA"/>
<evidence type="ECO:0000313" key="2">
    <source>
        <dbReference type="Proteomes" id="UP000596276"/>
    </source>
</evidence>
<protein>
    <submittedName>
        <fullName evidence="1">Uncharacterized protein</fullName>
    </submittedName>
</protein>
<dbReference type="Proteomes" id="UP000596276">
    <property type="component" value="Chromosome 4"/>
</dbReference>
<dbReference type="EMBL" id="CP044618">
    <property type="protein sequence ID" value="QRD90290.1"/>
    <property type="molecule type" value="Genomic_DNA"/>
</dbReference>
<name>A0A7U2MVG7_ASPFN</name>
<accession>A0A7U2MVG7</accession>
<reference evidence="2" key="1">
    <citation type="journal article" date="2021" name="G3 (Bethesda)">
        <title>Chromosome assembled and annotated genome sequence of Aspergillus flavus NRRL 3357.</title>
        <authorList>
            <person name="Skerker J.M."/>
            <person name="Pianalto K.M."/>
            <person name="Mondo S.J."/>
            <person name="Yang K."/>
            <person name="Arkin A.P."/>
            <person name="Keller N.P."/>
            <person name="Grigoriev I.V."/>
            <person name="Louise Glass N.L."/>
        </authorList>
    </citation>
    <scope>NUCLEOTIDE SEQUENCE [LARGE SCALE GENOMIC DNA]</scope>
    <source>
        <strain evidence="2">ATCC 200026 / FGSC A1120 / IAM 13836 / NRRL 3357 / JCM 12722 / SRRC 167</strain>
    </source>
</reference>
<dbReference type="AlphaFoldDB" id="A0A7U2MVG7"/>
<keyword evidence="2" id="KW-1185">Reference proteome</keyword>
<sequence length="91" mass="10017">MQEGRLTLEKQLQSQLAMAVAAGINFAQECANCATCRINSSRRLLKSQSLILDLFLSCARVAQDEFGYMTASLAESDKGFPVFRQVQLGKV</sequence>
<dbReference type="VEuPathDB" id="FungiDB:F9C07_4074"/>
<gene>
    <name evidence="1" type="ORF">F9C07_4074</name>
</gene>
<organism evidence="1 2">
    <name type="scientific">Aspergillus flavus (strain ATCC 200026 / FGSC A1120 / IAM 13836 / NRRL 3357 / JCM 12722 / SRRC 167)</name>
    <dbReference type="NCBI Taxonomy" id="332952"/>
    <lineage>
        <taxon>Eukaryota</taxon>
        <taxon>Fungi</taxon>
        <taxon>Dikarya</taxon>
        <taxon>Ascomycota</taxon>
        <taxon>Pezizomycotina</taxon>
        <taxon>Eurotiomycetes</taxon>
        <taxon>Eurotiomycetidae</taxon>
        <taxon>Eurotiales</taxon>
        <taxon>Aspergillaceae</taxon>
        <taxon>Aspergillus</taxon>
        <taxon>Aspergillus subgen. Circumdati</taxon>
    </lineage>
</organism>
<evidence type="ECO:0000313" key="1">
    <source>
        <dbReference type="EMBL" id="QRD90290.1"/>
    </source>
</evidence>
<proteinExistence type="predicted"/>